<evidence type="ECO:0000313" key="2">
    <source>
        <dbReference type="Proteomes" id="UP000542405"/>
    </source>
</evidence>
<reference evidence="1 2" key="1">
    <citation type="submission" date="2020-04" db="EMBL/GenBank/DDBJ databases">
        <title>Achromobacter ruhlandii genome sequencing and assembly.</title>
        <authorList>
            <person name="Martins R.C.R."/>
            <person name="Perdigao-Neto L.V."/>
            <person name="Levin A.S.S."/>
            <person name="Costa S.F."/>
        </authorList>
    </citation>
    <scope>NUCLEOTIDE SEQUENCE [LARGE SCALE GENOMIC DNA]</scope>
    <source>
        <strain evidence="1 2">9035ralo</strain>
    </source>
</reference>
<accession>A0A848NJ05</accession>
<dbReference type="EMBL" id="JABBZE010000169">
    <property type="protein sequence ID" value="NMU91107.1"/>
    <property type="molecule type" value="Genomic_DNA"/>
</dbReference>
<evidence type="ECO:0008006" key="3">
    <source>
        <dbReference type="Google" id="ProtNLM"/>
    </source>
</evidence>
<name>A0A848NJ05_9BURK</name>
<dbReference type="Proteomes" id="UP000542405">
    <property type="component" value="Unassembled WGS sequence"/>
</dbReference>
<sequence>MRRLLERLVSFRLSDAAYRRYEREAADAGLTLSKYLRSRLEAEDSVADHVEQLRLALVDNGAGAGVDANLLPILVELLLLARRHSSPGDMRTVHAELERQGMHAWAPSPL</sequence>
<protein>
    <recommendedName>
        <fullName evidence="3">Mobilization protein</fullName>
    </recommendedName>
</protein>
<proteinExistence type="predicted"/>
<dbReference type="AlphaFoldDB" id="A0A848NJ05"/>
<organism evidence="1 2">
    <name type="scientific">Achromobacter ruhlandii</name>
    <dbReference type="NCBI Taxonomy" id="72557"/>
    <lineage>
        <taxon>Bacteria</taxon>
        <taxon>Pseudomonadati</taxon>
        <taxon>Pseudomonadota</taxon>
        <taxon>Betaproteobacteria</taxon>
        <taxon>Burkholderiales</taxon>
        <taxon>Alcaligenaceae</taxon>
        <taxon>Achromobacter</taxon>
    </lineage>
</organism>
<evidence type="ECO:0000313" key="1">
    <source>
        <dbReference type="EMBL" id="NMU91107.1"/>
    </source>
</evidence>
<gene>
    <name evidence="1" type="ORF">HGQ98_15260</name>
</gene>
<comment type="caution">
    <text evidence="1">The sequence shown here is derived from an EMBL/GenBank/DDBJ whole genome shotgun (WGS) entry which is preliminary data.</text>
</comment>
<dbReference type="RefSeq" id="WP_156333581.1">
    <property type="nucleotide sequence ID" value="NZ_JABBZE010000169.1"/>
</dbReference>